<evidence type="ECO:0000313" key="2">
    <source>
        <dbReference type="EMBL" id="KAK5599375.1"/>
    </source>
</evidence>
<reference evidence="2 3" key="1">
    <citation type="submission" date="2021-06" db="EMBL/GenBank/DDBJ databases">
        <authorList>
            <person name="Palmer J.M."/>
        </authorList>
    </citation>
    <scope>NUCLEOTIDE SEQUENCE [LARGE SCALE GENOMIC DNA]</scope>
    <source>
        <strain evidence="2 3">MEX-2019</strain>
        <tissue evidence="2">Muscle</tissue>
    </source>
</reference>
<feature type="region of interest" description="Disordered" evidence="1">
    <location>
        <begin position="1"/>
        <end position="47"/>
    </location>
</feature>
<feature type="compositionally biased region" description="Basic and acidic residues" evidence="1">
    <location>
        <begin position="283"/>
        <end position="299"/>
    </location>
</feature>
<organism evidence="2 3">
    <name type="scientific">Crenichthys baileyi</name>
    <name type="common">White River springfish</name>
    <dbReference type="NCBI Taxonomy" id="28760"/>
    <lineage>
        <taxon>Eukaryota</taxon>
        <taxon>Metazoa</taxon>
        <taxon>Chordata</taxon>
        <taxon>Craniata</taxon>
        <taxon>Vertebrata</taxon>
        <taxon>Euteleostomi</taxon>
        <taxon>Actinopterygii</taxon>
        <taxon>Neopterygii</taxon>
        <taxon>Teleostei</taxon>
        <taxon>Neoteleostei</taxon>
        <taxon>Acanthomorphata</taxon>
        <taxon>Ovalentaria</taxon>
        <taxon>Atherinomorphae</taxon>
        <taxon>Cyprinodontiformes</taxon>
        <taxon>Goodeidae</taxon>
        <taxon>Crenichthys</taxon>
    </lineage>
</organism>
<gene>
    <name evidence="2" type="ORF">CRENBAI_021925</name>
</gene>
<evidence type="ECO:0000313" key="3">
    <source>
        <dbReference type="Proteomes" id="UP001311232"/>
    </source>
</evidence>
<feature type="compositionally biased region" description="Polar residues" evidence="1">
    <location>
        <begin position="8"/>
        <end position="17"/>
    </location>
</feature>
<proteinExistence type="predicted"/>
<dbReference type="AlphaFoldDB" id="A0AAV9QTW5"/>
<name>A0AAV9QTW5_9TELE</name>
<feature type="compositionally biased region" description="Basic and acidic residues" evidence="1">
    <location>
        <begin position="18"/>
        <end position="30"/>
    </location>
</feature>
<dbReference type="EMBL" id="JAHHUM010002942">
    <property type="protein sequence ID" value="KAK5599375.1"/>
    <property type="molecule type" value="Genomic_DNA"/>
</dbReference>
<feature type="region of interest" description="Disordered" evidence="1">
    <location>
        <begin position="102"/>
        <end position="135"/>
    </location>
</feature>
<feature type="region of interest" description="Disordered" evidence="1">
    <location>
        <begin position="193"/>
        <end position="299"/>
    </location>
</feature>
<accession>A0AAV9QTW5</accession>
<sequence length="299" mass="32469">MGAVEGTYASSARTGQRGSERVPGLKRESRSSSSLPATAGTFGTKEALVHSVTPEPSGFHRQHGSDTVRACNSPTRLAETIANWKAVFRESHLRSILVTGSKGGRLKGRKQQGQMPRRGHRAPGWTQAPGTHQEQRDIPMPAIRETTKTDMPTGYGCHMHLQSGRGSPQIQQLLKEGQQMGNRTANRVQSLTTAPVSKDRPLSTIGGPCARHDLPHPASIMGEGTAQTRSRRVRDSSLRDLDPPWKARSARNIDMDPALPRGPHPLSRTVLPGRSPTLGGSIRMDDFPPTRKGAELTQQ</sequence>
<keyword evidence="3" id="KW-1185">Reference proteome</keyword>
<comment type="caution">
    <text evidence="2">The sequence shown here is derived from an EMBL/GenBank/DDBJ whole genome shotgun (WGS) entry which is preliminary data.</text>
</comment>
<evidence type="ECO:0000256" key="1">
    <source>
        <dbReference type="SAM" id="MobiDB-lite"/>
    </source>
</evidence>
<protein>
    <submittedName>
        <fullName evidence="2">Uncharacterized protein</fullName>
    </submittedName>
</protein>
<dbReference type="Proteomes" id="UP001311232">
    <property type="component" value="Unassembled WGS sequence"/>
</dbReference>
<feature type="compositionally biased region" description="Basic and acidic residues" evidence="1">
    <location>
        <begin position="233"/>
        <end position="245"/>
    </location>
</feature>